<dbReference type="PANTHER" id="PTHR24214:SF38">
    <property type="entry name" value="PDZ AND LIM DOMAIN PROTEIN ZASP-RELATED"/>
    <property type="match status" value="1"/>
</dbReference>
<feature type="compositionally biased region" description="Low complexity" evidence="4">
    <location>
        <begin position="111"/>
        <end position="135"/>
    </location>
</feature>
<keyword evidence="2" id="KW-0963">Cytoplasm</keyword>
<keyword evidence="7" id="KW-1185">Reference proteome</keyword>
<dbReference type="InterPro" id="IPR050604">
    <property type="entry name" value="PDZ-LIM_domain"/>
</dbReference>
<feature type="compositionally biased region" description="Polar residues" evidence="4">
    <location>
        <begin position="184"/>
        <end position="220"/>
    </location>
</feature>
<reference evidence="6 7" key="1">
    <citation type="submission" date="2024-01" db="EMBL/GenBank/DDBJ databases">
        <title>The genome of the rayed Mediterranean limpet Patella caerulea (Linnaeus, 1758).</title>
        <authorList>
            <person name="Anh-Thu Weber A."/>
            <person name="Halstead-Nussloch G."/>
        </authorList>
    </citation>
    <scope>NUCLEOTIDE SEQUENCE [LARGE SCALE GENOMIC DNA]</scope>
    <source>
        <strain evidence="6">AATW-2023a</strain>
        <tissue evidence="6">Whole specimen</tissue>
    </source>
</reference>
<feature type="compositionally biased region" description="Basic and acidic residues" evidence="4">
    <location>
        <begin position="746"/>
        <end position="765"/>
    </location>
</feature>
<gene>
    <name evidence="6" type="ORF">SNE40_018994</name>
</gene>
<dbReference type="Pfam" id="PF00595">
    <property type="entry name" value="PDZ"/>
    <property type="match status" value="1"/>
</dbReference>
<dbReference type="PRINTS" id="PR01217">
    <property type="entry name" value="PRICHEXTENSN"/>
</dbReference>
<feature type="compositionally biased region" description="Pro residues" evidence="4">
    <location>
        <begin position="704"/>
        <end position="714"/>
    </location>
</feature>
<feature type="region of interest" description="Disordered" evidence="4">
    <location>
        <begin position="167"/>
        <end position="865"/>
    </location>
</feature>
<dbReference type="PANTHER" id="PTHR24214">
    <property type="entry name" value="PDZ AND LIM DOMAIN PROTEIN ZASP"/>
    <property type="match status" value="1"/>
</dbReference>
<dbReference type="EMBL" id="JAZGQO010000014">
    <property type="protein sequence ID" value="KAK6170649.1"/>
    <property type="molecule type" value="Genomic_DNA"/>
</dbReference>
<dbReference type="SMART" id="SM00228">
    <property type="entry name" value="PDZ"/>
    <property type="match status" value="1"/>
</dbReference>
<feature type="region of interest" description="Disordered" evidence="4">
    <location>
        <begin position="892"/>
        <end position="915"/>
    </location>
</feature>
<feature type="compositionally biased region" description="Low complexity" evidence="4">
    <location>
        <begin position="579"/>
        <end position="593"/>
    </location>
</feature>
<evidence type="ECO:0000256" key="1">
    <source>
        <dbReference type="ARBA" id="ARBA00004496"/>
    </source>
</evidence>
<dbReference type="Gene3D" id="2.30.42.10">
    <property type="match status" value="1"/>
</dbReference>
<dbReference type="PROSITE" id="PS50106">
    <property type="entry name" value="PDZ"/>
    <property type="match status" value="1"/>
</dbReference>
<feature type="compositionally biased region" description="Low complexity" evidence="4">
    <location>
        <begin position="337"/>
        <end position="357"/>
    </location>
</feature>
<feature type="compositionally biased region" description="Polar residues" evidence="4">
    <location>
        <begin position="732"/>
        <end position="742"/>
    </location>
</feature>
<dbReference type="GO" id="GO:0051371">
    <property type="term" value="F:muscle alpha-actinin binding"/>
    <property type="evidence" value="ECO:0007669"/>
    <property type="project" value="TreeGrafter"/>
</dbReference>
<dbReference type="GO" id="GO:0061061">
    <property type="term" value="P:muscle structure development"/>
    <property type="evidence" value="ECO:0007669"/>
    <property type="project" value="TreeGrafter"/>
</dbReference>
<dbReference type="InterPro" id="IPR001478">
    <property type="entry name" value="PDZ"/>
</dbReference>
<comment type="subcellular location">
    <subcellularLocation>
        <location evidence="1">Cytoplasm</location>
    </subcellularLocation>
</comment>
<evidence type="ECO:0000256" key="3">
    <source>
        <dbReference type="ARBA" id="ARBA00023038"/>
    </source>
</evidence>
<sequence length="987" mass="108235">METLWLQRSSSDIPWGFRLQGGREYGTILQVQRVTPGSVASSGLKPGDTIMKIGPVNATTLSHNEGQELIRNAGNILQLTIKKLSASCQPDGPMSPNRYQYDSQVSAQLLQGSPRAQQQQQQPQQQQSYGYSLPQDNSNQPFRIQIQHSKTPSYPETNSFNSRKYIDTSQQQTPSYSSPNYQQNYEQPSYGRQNSQQARSQQDTYEAQPYTQYNRQTSRDPNYGVQGVPQYQSPRVQSSPQHIQIHYQQQTPQEQQQQQQAFSPTSYNKPQQFSKYSDNVYGANQNSYSSSQTKSPSTYQAPPFSPGGTPYYQEELKSPSYKSPILPGGGTLNRSFSNEPQPQSNSYSQPQPSSYYNTISPTGTYSRNASSDYNQTDYSQTFPRSYNRQSSQPTSPYVSDQVSYGSPSQNTFSPIPTSNQPSLFSRSTSQPAHSYDPTPEQPAQSATTRATFSPLRQQMNQLASPTSASYPYGSQPTSYGAQPTSPQIDPTAPSFSQSAQPMSPQRVPAAPSFSQSAQPMSPQRAPAAPPFSQAAQPMSPQRVPAAPPFNPVPVAPPVGNLDSFSSPYSSSQPGYGAVSPDLSSLSLTSDSLDQGLNVPYEMSEPAVLAPPPPPPPPPPPSGPPPPPPPPMPPSLADWRPDDQKRTSNSNSNQQDGNKVPDGLISAMNKPGKKPFSYGIDLEELKQRTSRQSPAVAPKAKKQPVPTPAGPPSTAPKPGVAKTNYMPGGPPGSGSTYKNQSETLRMIQEREASKNEPRSEIDESHIHVNPTGPKGKQSLSFKVLQWMTDTPENPAEPIVDKPKTKKQRNPLLRHNSEDDEMRFSGLHGKADIPSKAFGRVQQMKTTDSPPPQDQQDNDQQIGNYDETSIRYKGKFIPSPSFRVLQNWAALDTDVETPAQRRANVDEEDDGLPDTLSNEEMVDVRYKGGHIPSRVFRSLQKAVGDETPETPTPTQNGSSDQGQPRGIKVISKAVPQTVQQGDNNAGTDF</sequence>
<dbReference type="GO" id="GO:0031941">
    <property type="term" value="C:filamentous actin"/>
    <property type="evidence" value="ECO:0007669"/>
    <property type="project" value="TreeGrafter"/>
</dbReference>
<proteinExistence type="predicted"/>
<comment type="caution">
    <text evidence="6">The sequence shown here is derived from an EMBL/GenBank/DDBJ whole genome shotgun (WGS) entry which is preliminary data.</text>
</comment>
<dbReference type="Proteomes" id="UP001347796">
    <property type="component" value="Unassembled WGS sequence"/>
</dbReference>
<protein>
    <recommendedName>
        <fullName evidence="5">PDZ domain-containing protein</fullName>
    </recommendedName>
</protein>
<evidence type="ECO:0000259" key="5">
    <source>
        <dbReference type="PROSITE" id="PS50106"/>
    </source>
</evidence>
<organism evidence="6 7">
    <name type="scientific">Patella caerulea</name>
    <name type="common">Rayed Mediterranean limpet</name>
    <dbReference type="NCBI Taxonomy" id="87958"/>
    <lineage>
        <taxon>Eukaryota</taxon>
        <taxon>Metazoa</taxon>
        <taxon>Spiralia</taxon>
        <taxon>Lophotrochozoa</taxon>
        <taxon>Mollusca</taxon>
        <taxon>Gastropoda</taxon>
        <taxon>Patellogastropoda</taxon>
        <taxon>Patelloidea</taxon>
        <taxon>Patellidae</taxon>
        <taxon>Patella</taxon>
    </lineage>
</organism>
<dbReference type="GO" id="GO:0001725">
    <property type="term" value="C:stress fiber"/>
    <property type="evidence" value="ECO:0007669"/>
    <property type="project" value="TreeGrafter"/>
</dbReference>
<dbReference type="SUPFAM" id="SSF50156">
    <property type="entry name" value="PDZ domain-like"/>
    <property type="match status" value="1"/>
</dbReference>
<name>A0AAN8J726_PATCE</name>
<dbReference type="CDD" id="cd23068">
    <property type="entry name" value="PDZ_ZASP52-like"/>
    <property type="match status" value="1"/>
</dbReference>
<feature type="compositionally biased region" description="Polar residues" evidence="4">
    <location>
        <begin position="950"/>
        <end position="960"/>
    </location>
</feature>
<evidence type="ECO:0000256" key="2">
    <source>
        <dbReference type="ARBA" id="ARBA00022490"/>
    </source>
</evidence>
<feature type="domain" description="PDZ" evidence="5">
    <location>
        <begin position="3"/>
        <end position="85"/>
    </location>
</feature>
<feature type="compositionally biased region" description="Polar residues" evidence="4">
    <location>
        <begin position="972"/>
        <end position="987"/>
    </location>
</feature>
<evidence type="ECO:0000313" key="7">
    <source>
        <dbReference type="Proteomes" id="UP001347796"/>
    </source>
</evidence>
<feature type="compositionally biased region" description="Polar residues" evidence="4">
    <location>
        <begin position="646"/>
        <end position="656"/>
    </location>
</feature>
<keyword evidence="3" id="KW-0440">LIM domain</keyword>
<feature type="compositionally biased region" description="Pro residues" evidence="4">
    <location>
        <begin position="608"/>
        <end position="633"/>
    </location>
</feature>
<dbReference type="GO" id="GO:0005912">
    <property type="term" value="C:adherens junction"/>
    <property type="evidence" value="ECO:0007669"/>
    <property type="project" value="TreeGrafter"/>
</dbReference>
<dbReference type="GO" id="GO:0005737">
    <property type="term" value="C:cytoplasm"/>
    <property type="evidence" value="ECO:0007669"/>
    <property type="project" value="UniProtKB-SubCell"/>
</dbReference>
<feature type="compositionally biased region" description="Polar residues" evidence="4">
    <location>
        <begin position="358"/>
        <end position="432"/>
    </location>
</feature>
<feature type="region of interest" description="Disordered" evidence="4">
    <location>
        <begin position="935"/>
        <end position="987"/>
    </location>
</feature>
<feature type="compositionally biased region" description="Low complexity" evidence="4">
    <location>
        <begin position="168"/>
        <end position="183"/>
    </location>
</feature>
<keyword evidence="3" id="KW-0862">Zinc</keyword>
<feature type="compositionally biased region" description="Low complexity" evidence="4">
    <location>
        <begin position="237"/>
        <end position="260"/>
    </location>
</feature>
<feature type="compositionally biased region" description="Polar residues" evidence="4">
    <location>
        <begin position="261"/>
        <end position="286"/>
    </location>
</feature>
<dbReference type="GO" id="GO:0030036">
    <property type="term" value="P:actin cytoskeleton organization"/>
    <property type="evidence" value="ECO:0007669"/>
    <property type="project" value="TreeGrafter"/>
</dbReference>
<dbReference type="AlphaFoldDB" id="A0AAN8J726"/>
<keyword evidence="3" id="KW-0479">Metal-binding</keyword>
<dbReference type="InterPro" id="IPR036034">
    <property type="entry name" value="PDZ_sf"/>
</dbReference>
<accession>A0AAN8J726</accession>
<feature type="compositionally biased region" description="Pro residues" evidence="4">
    <location>
        <begin position="545"/>
        <end position="556"/>
    </location>
</feature>
<feature type="compositionally biased region" description="Low complexity" evidence="4">
    <location>
        <begin position="287"/>
        <end position="300"/>
    </location>
</feature>
<evidence type="ECO:0000313" key="6">
    <source>
        <dbReference type="EMBL" id="KAK6170649.1"/>
    </source>
</evidence>
<evidence type="ECO:0000256" key="4">
    <source>
        <dbReference type="SAM" id="MobiDB-lite"/>
    </source>
</evidence>
<feature type="compositionally biased region" description="Polar residues" evidence="4">
    <location>
        <begin position="441"/>
        <end position="503"/>
    </location>
</feature>
<feature type="compositionally biased region" description="Low complexity" evidence="4">
    <location>
        <begin position="521"/>
        <end position="544"/>
    </location>
</feature>
<dbReference type="GO" id="GO:0003779">
    <property type="term" value="F:actin binding"/>
    <property type="evidence" value="ECO:0007669"/>
    <property type="project" value="TreeGrafter"/>
</dbReference>
<feature type="region of interest" description="Disordered" evidence="4">
    <location>
        <begin position="111"/>
        <end position="139"/>
    </location>
</feature>